<dbReference type="InterPro" id="IPR050494">
    <property type="entry name" value="Ser_Thr_dual-spec_kinase"/>
</dbReference>
<keyword evidence="5" id="KW-0067">ATP-binding</keyword>
<dbReference type="InterPro" id="IPR011009">
    <property type="entry name" value="Kinase-like_dom_sf"/>
</dbReference>
<feature type="compositionally biased region" description="Low complexity" evidence="6">
    <location>
        <begin position="784"/>
        <end position="818"/>
    </location>
</feature>
<feature type="compositionally biased region" description="Low complexity" evidence="6">
    <location>
        <begin position="1025"/>
        <end position="1042"/>
    </location>
</feature>
<dbReference type="GeneID" id="36343701"/>
<dbReference type="InterPro" id="IPR000719">
    <property type="entry name" value="Prot_kinase_dom"/>
</dbReference>
<dbReference type="RefSeq" id="XP_024348365.1">
    <property type="nucleotide sequence ID" value="XM_024497235.1"/>
</dbReference>
<feature type="region of interest" description="Disordered" evidence="6">
    <location>
        <begin position="784"/>
        <end position="823"/>
    </location>
</feature>
<dbReference type="InterPro" id="IPR008271">
    <property type="entry name" value="Ser/Thr_kinase_AS"/>
</dbReference>
<keyword evidence="4 8" id="KW-0418">Kinase</keyword>
<keyword evidence="2" id="KW-0808">Transferase</keyword>
<reference evidence="8 9" key="1">
    <citation type="journal article" date="2013" name="Nat. Genet.">
        <title>The genome of the hydatid tapeworm Echinococcus granulosus.</title>
        <authorList>
            <person name="Zheng H."/>
            <person name="Zhang W."/>
            <person name="Zhang L."/>
            <person name="Zhang Z."/>
            <person name="Li J."/>
            <person name="Lu G."/>
            <person name="Zhu Y."/>
            <person name="Wang Y."/>
            <person name="Huang Y."/>
            <person name="Liu J."/>
            <person name="Kang H."/>
            <person name="Chen J."/>
            <person name="Wang L."/>
            <person name="Chen A."/>
            <person name="Yu S."/>
            <person name="Gao Z."/>
            <person name="Jin L."/>
            <person name="Gu W."/>
            <person name="Wang Z."/>
            <person name="Zhao L."/>
            <person name="Shi B."/>
            <person name="Wen H."/>
            <person name="Lin R."/>
            <person name="Jones M.K."/>
            <person name="Brejova B."/>
            <person name="Vinar T."/>
            <person name="Zhao G."/>
            <person name="McManus D.P."/>
            <person name="Chen Z."/>
            <person name="Zhou Y."/>
            <person name="Wang S."/>
        </authorList>
    </citation>
    <scope>NUCLEOTIDE SEQUENCE [LARGE SCALE GENOMIC DNA]</scope>
</reference>
<evidence type="ECO:0000256" key="2">
    <source>
        <dbReference type="ARBA" id="ARBA00022679"/>
    </source>
</evidence>
<feature type="region of interest" description="Disordered" evidence="6">
    <location>
        <begin position="1001"/>
        <end position="1047"/>
    </location>
</feature>
<dbReference type="Pfam" id="PF00069">
    <property type="entry name" value="Pkinase"/>
    <property type="match status" value="1"/>
</dbReference>
<accession>W6UUT6</accession>
<dbReference type="STRING" id="6210.W6UUT6"/>
<feature type="compositionally biased region" description="Low complexity" evidence="6">
    <location>
        <begin position="144"/>
        <end position="159"/>
    </location>
</feature>
<evidence type="ECO:0000256" key="1">
    <source>
        <dbReference type="ARBA" id="ARBA00022527"/>
    </source>
</evidence>
<evidence type="ECO:0000313" key="8">
    <source>
        <dbReference type="EMBL" id="EUB57169.1"/>
    </source>
</evidence>
<dbReference type="OrthoDB" id="9332038at2759"/>
<dbReference type="PROSITE" id="PS00108">
    <property type="entry name" value="PROTEIN_KINASE_ST"/>
    <property type="match status" value="1"/>
</dbReference>
<dbReference type="GO" id="GO:0004674">
    <property type="term" value="F:protein serine/threonine kinase activity"/>
    <property type="evidence" value="ECO:0007669"/>
    <property type="project" value="UniProtKB-KW"/>
</dbReference>
<dbReference type="GO" id="GO:0005524">
    <property type="term" value="F:ATP binding"/>
    <property type="evidence" value="ECO:0007669"/>
    <property type="project" value="UniProtKB-KW"/>
</dbReference>
<dbReference type="EMBL" id="APAU02000092">
    <property type="protein sequence ID" value="EUB57169.1"/>
    <property type="molecule type" value="Genomic_DNA"/>
</dbReference>
<organism evidence="8 9">
    <name type="scientific">Echinococcus granulosus</name>
    <name type="common">Hydatid tapeworm</name>
    <dbReference type="NCBI Taxonomy" id="6210"/>
    <lineage>
        <taxon>Eukaryota</taxon>
        <taxon>Metazoa</taxon>
        <taxon>Spiralia</taxon>
        <taxon>Lophotrochozoa</taxon>
        <taxon>Platyhelminthes</taxon>
        <taxon>Cestoda</taxon>
        <taxon>Eucestoda</taxon>
        <taxon>Cyclophyllidea</taxon>
        <taxon>Taeniidae</taxon>
        <taxon>Echinococcus</taxon>
        <taxon>Echinococcus granulosus group</taxon>
    </lineage>
</organism>
<gene>
    <name evidence="8" type="ORF">EGR_07986</name>
</gene>
<evidence type="ECO:0000256" key="4">
    <source>
        <dbReference type="ARBA" id="ARBA00022777"/>
    </source>
</evidence>
<protein>
    <submittedName>
        <fullName evidence="8">Dual specificity tyrosine-phosphorylation-regulated kinase 1A</fullName>
    </submittedName>
</protein>
<dbReference type="Proteomes" id="UP000019149">
    <property type="component" value="Unassembled WGS sequence"/>
</dbReference>
<dbReference type="AlphaFoldDB" id="W6UUT6"/>
<dbReference type="CTD" id="36343701"/>
<feature type="compositionally biased region" description="Low complexity" evidence="6">
    <location>
        <begin position="945"/>
        <end position="971"/>
    </location>
</feature>
<feature type="region of interest" description="Disordered" evidence="6">
    <location>
        <begin position="136"/>
        <end position="173"/>
    </location>
</feature>
<name>W6UUT6_ECHGR</name>
<feature type="region of interest" description="Disordered" evidence="6">
    <location>
        <begin position="436"/>
        <end position="478"/>
    </location>
</feature>
<feature type="compositionally biased region" description="Pro residues" evidence="6">
    <location>
        <begin position="465"/>
        <end position="474"/>
    </location>
</feature>
<dbReference type="SUPFAM" id="SSF56112">
    <property type="entry name" value="Protein kinase-like (PK-like)"/>
    <property type="match status" value="1"/>
</dbReference>
<evidence type="ECO:0000313" key="9">
    <source>
        <dbReference type="Proteomes" id="UP000019149"/>
    </source>
</evidence>
<dbReference type="PANTHER" id="PTHR24058:SF28">
    <property type="entry name" value="SERINE_THREONINE-PROTEIN KINASE MINIBRAIN"/>
    <property type="match status" value="1"/>
</dbReference>
<feature type="domain" description="Protein kinase" evidence="7">
    <location>
        <begin position="530"/>
        <end position="940"/>
    </location>
</feature>
<evidence type="ECO:0000256" key="5">
    <source>
        <dbReference type="ARBA" id="ARBA00022840"/>
    </source>
</evidence>
<dbReference type="KEGG" id="egl:EGR_07986"/>
<feature type="compositionally biased region" description="Pro residues" evidence="6">
    <location>
        <begin position="160"/>
        <end position="169"/>
    </location>
</feature>
<comment type="caution">
    <text evidence="8">The sequence shown here is derived from an EMBL/GenBank/DDBJ whole genome shotgun (WGS) entry which is preliminary data.</text>
</comment>
<dbReference type="Gene3D" id="1.10.510.10">
    <property type="entry name" value="Transferase(Phosphotransferase) domain 1"/>
    <property type="match status" value="2"/>
</dbReference>
<proteinExistence type="predicted"/>
<evidence type="ECO:0000256" key="6">
    <source>
        <dbReference type="SAM" id="MobiDB-lite"/>
    </source>
</evidence>
<evidence type="ECO:0000259" key="7">
    <source>
        <dbReference type="PROSITE" id="PS50011"/>
    </source>
</evidence>
<keyword evidence="3" id="KW-0547">Nucleotide-binding</keyword>
<sequence length="1129" mass="122789">MSALPPSSFGAVVTTTTAADLVETKKQQQQLQQQQQQQQGQQAAEAAKASAAVTTTTAMIEISLLEFWANMRVCDDCDVDFMCSEKMCKKHSDLNAPDAALSSLGLSVYSMSSLTSLGAAIYGQLVTFDQLSQLGHHHHHQQRKQQQPTGTKTVITTTSSPPPQSPPAPALTSVTASSSVNVMSASAYANLDPSYSLKAKPSVTVGPQQQPMEVEAMELSSSSGSPLSVTGSSIASANANNTYSYPTFPYCTATSAATTVTTTAAMASTVAAAAVPAPSTDAIPFGRLLHQQQPPPPPPQRLLVRMSVKLIQTYETINETRRRRAYLTALHPVWHPSYSRTKLRSVYFRKKRRREQACEENIMKRDRKGCHEAAPAVAATNTSTTFGHCCLFTGSGSNSSSNTTSNRSCCCQMHHGRAANGAAAVWNANAAPNSFQQQQQQHFYDVGNRQQQQPQQQKVSCQAFPIPPPPPPAAAAPNISAASSNVVAAPRSVQAAGGSSNSSSSSSNRLLRHQAANDFLKIGSVWLDRYEITDIKGKGTFGQVFRAHDRKTHEEVAIKVIKNRRQFLAQAEIEIKLLREIAHFQENEQRAAEVGANYVVNLKGYFTYQGHWCLVFECLSYNLYELLTYTHFRGVSLHLTLKFARQLCAALVFLSRPDVRVMHCDLKPENILLVTPKRSDLKVIDFGSSCHVNENVHQYIQSRFYRAPEVLLNLDYGLSIDMWSLGCILVEMHTGEPLFSGSNELEQLLQIVEVLGLPPLWMLEKSPKLEHFFERISDFLPATTTSTTASSTSPSTTMTSVVSTSSVSSSSSSSTTSSQDRMDTTSIASAASVPGGPNSSSIPPSPFSKACVTIRGIVYRPRRIYTKGNMTMKCRFQGPHTRPLHEVLGRDTGGPAGRRLNEEGHAPEDYDKFIDLVQKMLVYDPRHRIKPDEALTHRFFERKSSSSASVNSTSAGAASTEGHPVANTTAPTTITTTSANVVTVSTTTPMVVVPKRFAEEVPPPTAANTSGGGGSPAYLTFAPNQPDQSSTTQPQQQLQLQQQEEEKKGLETRLLPSSSLISRLSCVQSRAPIEAVAHLFFSFRSCGSRQLNLSAPPLSLSTLTLSYSIYLPPPIASISLSLTAKYERQ</sequence>
<dbReference type="OMA" id="REQACEE"/>
<keyword evidence="1" id="KW-0723">Serine/threonine-protein kinase</keyword>
<dbReference type="SMART" id="SM00220">
    <property type="entry name" value="S_TKc"/>
    <property type="match status" value="1"/>
</dbReference>
<feature type="region of interest" description="Disordered" evidence="6">
    <location>
        <begin position="942"/>
        <end position="971"/>
    </location>
</feature>
<keyword evidence="9" id="KW-1185">Reference proteome</keyword>
<dbReference type="PROSITE" id="PS50011">
    <property type="entry name" value="PROTEIN_KINASE_DOM"/>
    <property type="match status" value="1"/>
</dbReference>
<dbReference type="PANTHER" id="PTHR24058">
    <property type="entry name" value="DUAL SPECIFICITY PROTEIN KINASE"/>
    <property type="match status" value="1"/>
</dbReference>
<evidence type="ECO:0000256" key="3">
    <source>
        <dbReference type="ARBA" id="ARBA00022741"/>
    </source>
</evidence>